<gene>
    <name evidence="2" type="ORF">GCM10009533_33100</name>
</gene>
<reference evidence="2 3" key="1">
    <citation type="journal article" date="2019" name="Int. J. Syst. Evol. Microbiol.">
        <title>The Global Catalogue of Microorganisms (GCM) 10K type strain sequencing project: providing services to taxonomists for standard genome sequencing and annotation.</title>
        <authorList>
            <consortium name="The Broad Institute Genomics Platform"/>
            <consortium name="The Broad Institute Genome Sequencing Center for Infectious Disease"/>
            <person name="Wu L."/>
            <person name="Ma J."/>
        </authorList>
    </citation>
    <scope>NUCLEOTIDE SEQUENCE [LARGE SCALE GENOMIC DNA]</scope>
    <source>
        <strain evidence="2 3">JCM 10303</strain>
    </source>
</reference>
<dbReference type="EMBL" id="BAAAGS010000020">
    <property type="protein sequence ID" value="GAA0531324.1"/>
    <property type="molecule type" value="Genomic_DNA"/>
</dbReference>
<feature type="chain" id="PRO_5045193376" description="Secreted protein" evidence="1">
    <location>
        <begin position="24"/>
        <end position="74"/>
    </location>
</feature>
<evidence type="ECO:0000313" key="2">
    <source>
        <dbReference type="EMBL" id="GAA0531324.1"/>
    </source>
</evidence>
<protein>
    <recommendedName>
        <fullName evidence="4">Secreted protein</fullName>
    </recommendedName>
</protein>
<dbReference type="Proteomes" id="UP001500729">
    <property type="component" value="Unassembled WGS sequence"/>
</dbReference>
<evidence type="ECO:0000256" key="1">
    <source>
        <dbReference type="SAM" id="SignalP"/>
    </source>
</evidence>
<name>A0ABN1D141_SACER</name>
<accession>A0ABN1D141</accession>
<feature type="signal peptide" evidence="1">
    <location>
        <begin position="1"/>
        <end position="23"/>
    </location>
</feature>
<organism evidence="2 3">
    <name type="scientific">Saccharopolyspora erythraea</name>
    <name type="common">Streptomyces erythraeus</name>
    <dbReference type="NCBI Taxonomy" id="1836"/>
    <lineage>
        <taxon>Bacteria</taxon>
        <taxon>Bacillati</taxon>
        <taxon>Actinomycetota</taxon>
        <taxon>Actinomycetes</taxon>
        <taxon>Pseudonocardiales</taxon>
        <taxon>Pseudonocardiaceae</taxon>
        <taxon>Saccharopolyspora</taxon>
    </lineage>
</organism>
<sequence length="74" mass="7681">MKASSFLKLAAAAGIAVGLSAFAAPSALADVNISGGDQAVVEQDGLVNKSDLTANNKFDLHQHIVDSLLIERHH</sequence>
<proteinExistence type="predicted"/>
<comment type="caution">
    <text evidence="2">The sequence shown here is derived from an EMBL/GenBank/DDBJ whole genome shotgun (WGS) entry which is preliminary data.</text>
</comment>
<dbReference type="RefSeq" id="WP_009944511.1">
    <property type="nucleotide sequence ID" value="NZ_BAAAGS010000020.1"/>
</dbReference>
<keyword evidence="3" id="KW-1185">Reference proteome</keyword>
<keyword evidence="1" id="KW-0732">Signal</keyword>
<evidence type="ECO:0000313" key="3">
    <source>
        <dbReference type="Proteomes" id="UP001500729"/>
    </source>
</evidence>
<evidence type="ECO:0008006" key="4">
    <source>
        <dbReference type="Google" id="ProtNLM"/>
    </source>
</evidence>